<comment type="caution">
    <text evidence="2">The sequence shown here is derived from an EMBL/GenBank/DDBJ whole genome shotgun (WGS) entry which is preliminary data.</text>
</comment>
<reference evidence="2" key="1">
    <citation type="submission" date="2021-01" db="EMBL/GenBank/DDBJ databases">
        <authorList>
            <consortium name="Genoscope - CEA"/>
            <person name="William W."/>
        </authorList>
    </citation>
    <scope>NUCLEOTIDE SEQUENCE</scope>
</reference>
<sequence length="236" mass="28424">MEEHKSIRQAHQMQVLDTKNKIKELSDFLALQFVEYEKEQEKKKLQKIRNELAKKNYKNRFSSFTNSLHRPQFINQIKENDLFEQKSIFINKDVPQLTNLQKSLLISPDRNQNQSYIIHQLDRPTNKQKSEFPPIRKRFLSQREISRIEFWDKNYSELQEIELKEKSSLLCGKIKKQIIQQREVKVFKPADQCLRYFDNNISLISENPITQRQLSKVISLPKIKEKKVWIPNNNYF</sequence>
<feature type="coiled-coil region" evidence="1">
    <location>
        <begin position="31"/>
        <end position="58"/>
    </location>
</feature>
<evidence type="ECO:0000313" key="2">
    <source>
        <dbReference type="EMBL" id="CAD8075649.1"/>
    </source>
</evidence>
<keyword evidence="3" id="KW-1185">Reference proteome</keyword>
<dbReference type="Proteomes" id="UP000692954">
    <property type="component" value="Unassembled WGS sequence"/>
</dbReference>
<evidence type="ECO:0000256" key="1">
    <source>
        <dbReference type="SAM" id="Coils"/>
    </source>
</evidence>
<dbReference type="EMBL" id="CAJJDN010000033">
    <property type="protein sequence ID" value="CAD8075649.1"/>
    <property type="molecule type" value="Genomic_DNA"/>
</dbReference>
<evidence type="ECO:0000313" key="3">
    <source>
        <dbReference type="Proteomes" id="UP000692954"/>
    </source>
</evidence>
<protein>
    <submittedName>
        <fullName evidence="2">Uncharacterized protein</fullName>
    </submittedName>
</protein>
<name>A0A8S1M792_9CILI</name>
<dbReference type="AlphaFoldDB" id="A0A8S1M792"/>
<proteinExistence type="predicted"/>
<gene>
    <name evidence="2" type="ORF">PSON_ATCC_30995.1.T0330342</name>
</gene>
<dbReference type="OrthoDB" id="303030at2759"/>
<accession>A0A8S1M792</accession>
<keyword evidence="1" id="KW-0175">Coiled coil</keyword>
<organism evidence="2 3">
    <name type="scientific">Paramecium sonneborni</name>
    <dbReference type="NCBI Taxonomy" id="65129"/>
    <lineage>
        <taxon>Eukaryota</taxon>
        <taxon>Sar</taxon>
        <taxon>Alveolata</taxon>
        <taxon>Ciliophora</taxon>
        <taxon>Intramacronucleata</taxon>
        <taxon>Oligohymenophorea</taxon>
        <taxon>Peniculida</taxon>
        <taxon>Parameciidae</taxon>
        <taxon>Paramecium</taxon>
    </lineage>
</organism>